<dbReference type="AlphaFoldDB" id="A0A429ZXR2"/>
<keyword evidence="5" id="KW-0418">Kinase</keyword>
<evidence type="ECO:0000256" key="5">
    <source>
        <dbReference type="ARBA" id="ARBA00022777"/>
    </source>
</evidence>
<evidence type="ECO:0000256" key="4">
    <source>
        <dbReference type="ARBA" id="ARBA00022741"/>
    </source>
</evidence>
<dbReference type="PROSITE" id="PS00107">
    <property type="entry name" value="PROTEIN_KINASE_ATP"/>
    <property type="match status" value="1"/>
</dbReference>
<evidence type="ECO:0000256" key="10">
    <source>
        <dbReference type="SAM" id="MobiDB-lite"/>
    </source>
</evidence>
<dbReference type="RefSeq" id="WP_125984099.1">
    <property type="nucleotide sequence ID" value="NZ_NGJS01000009.1"/>
</dbReference>
<proteinExistence type="predicted"/>
<dbReference type="SMART" id="SM00740">
    <property type="entry name" value="PASTA"/>
    <property type="match status" value="3"/>
</dbReference>
<feature type="region of interest" description="Disordered" evidence="10">
    <location>
        <begin position="299"/>
        <end position="326"/>
    </location>
</feature>
<feature type="domain" description="PASTA" evidence="13">
    <location>
        <begin position="423"/>
        <end position="493"/>
    </location>
</feature>
<evidence type="ECO:0000256" key="2">
    <source>
        <dbReference type="ARBA" id="ARBA00022527"/>
    </source>
</evidence>
<dbReference type="GO" id="GO:0005524">
    <property type="term" value="F:ATP binding"/>
    <property type="evidence" value="ECO:0007669"/>
    <property type="project" value="UniProtKB-UniRule"/>
</dbReference>
<keyword evidence="15" id="KW-1185">Reference proteome</keyword>
<feature type="compositionally biased region" description="Basic and acidic residues" evidence="10">
    <location>
        <begin position="578"/>
        <end position="590"/>
    </location>
</feature>
<dbReference type="InterPro" id="IPR000719">
    <property type="entry name" value="Prot_kinase_dom"/>
</dbReference>
<dbReference type="PANTHER" id="PTHR43289:SF34">
    <property type="entry name" value="SERINE_THREONINE-PROTEIN KINASE YBDM-RELATED"/>
    <property type="match status" value="1"/>
</dbReference>
<comment type="catalytic activity">
    <reaction evidence="7">
        <text>L-threonyl-[protein] + ATP = O-phospho-L-threonyl-[protein] + ADP + H(+)</text>
        <dbReference type="Rhea" id="RHEA:46608"/>
        <dbReference type="Rhea" id="RHEA-COMP:11060"/>
        <dbReference type="Rhea" id="RHEA-COMP:11605"/>
        <dbReference type="ChEBI" id="CHEBI:15378"/>
        <dbReference type="ChEBI" id="CHEBI:30013"/>
        <dbReference type="ChEBI" id="CHEBI:30616"/>
        <dbReference type="ChEBI" id="CHEBI:61977"/>
        <dbReference type="ChEBI" id="CHEBI:456216"/>
        <dbReference type="EC" id="2.7.11.1"/>
    </reaction>
</comment>
<dbReference type="OrthoDB" id="9788659at2"/>
<dbReference type="Gene3D" id="3.30.200.20">
    <property type="entry name" value="Phosphorylase Kinase, domain 1"/>
    <property type="match status" value="1"/>
</dbReference>
<keyword evidence="2" id="KW-0723">Serine/threonine-protein kinase</keyword>
<dbReference type="NCBIfam" id="NF033483">
    <property type="entry name" value="PknB_PASTA_kin"/>
    <property type="match status" value="1"/>
</dbReference>
<evidence type="ECO:0000313" key="14">
    <source>
        <dbReference type="EMBL" id="RST98566.1"/>
    </source>
</evidence>
<organism evidence="14 15">
    <name type="scientific">Vagococcus vulneris</name>
    <dbReference type="NCBI Taxonomy" id="1977869"/>
    <lineage>
        <taxon>Bacteria</taxon>
        <taxon>Bacillati</taxon>
        <taxon>Bacillota</taxon>
        <taxon>Bacilli</taxon>
        <taxon>Lactobacillales</taxon>
        <taxon>Enterococcaceae</taxon>
        <taxon>Vagococcus</taxon>
    </lineage>
</organism>
<dbReference type="FunFam" id="3.30.200.20:FF:000035">
    <property type="entry name" value="Serine/threonine protein kinase Stk1"/>
    <property type="match status" value="1"/>
</dbReference>
<feature type="domain" description="PASTA" evidence="13">
    <location>
        <begin position="494"/>
        <end position="561"/>
    </location>
</feature>
<evidence type="ECO:0000256" key="7">
    <source>
        <dbReference type="ARBA" id="ARBA00047899"/>
    </source>
</evidence>
<protein>
    <recommendedName>
        <fullName evidence="1">non-specific serine/threonine protein kinase</fullName>
        <ecNumber evidence="1">2.7.11.1</ecNumber>
    </recommendedName>
</protein>
<dbReference type="EMBL" id="NGJS01000009">
    <property type="protein sequence ID" value="RST98566.1"/>
    <property type="molecule type" value="Genomic_DNA"/>
</dbReference>
<dbReference type="PROSITE" id="PS50011">
    <property type="entry name" value="PROTEIN_KINASE_DOM"/>
    <property type="match status" value="1"/>
</dbReference>
<dbReference type="FunFam" id="1.10.510.10:FF:000021">
    <property type="entry name" value="Serine/threonine protein kinase"/>
    <property type="match status" value="1"/>
</dbReference>
<dbReference type="CDD" id="cd06577">
    <property type="entry name" value="PASTA_pknB"/>
    <property type="match status" value="3"/>
</dbReference>
<evidence type="ECO:0000313" key="15">
    <source>
        <dbReference type="Proteomes" id="UP000287857"/>
    </source>
</evidence>
<keyword evidence="3" id="KW-0808">Transferase</keyword>
<feature type="transmembrane region" description="Helical" evidence="11">
    <location>
        <begin position="333"/>
        <end position="352"/>
    </location>
</feature>
<keyword evidence="11" id="KW-0812">Transmembrane</keyword>
<evidence type="ECO:0000256" key="8">
    <source>
        <dbReference type="ARBA" id="ARBA00048679"/>
    </source>
</evidence>
<dbReference type="Gene3D" id="1.10.510.10">
    <property type="entry name" value="Transferase(Phosphotransferase) domain 1"/>
    <property type="match status" value="1"/>
</dbReference>
<reference evidence="14 15" key="1">
    <citation type="submission" date="2017-05" db="EMBL/GenBank/DDBJ databases">
        <title>Vagococcus spp. assemblies.</title>
        <authorList>
            <person name="Gulvik C.A."/>
        </authorList>
    </citation>
    <scope>NUCLEOTIDE SEQUENCE [LARGE SCALE GENOMIC DNA]</scope>
    <source>
        <strain evidence="14 15">SS1995</strain>
    </source>
</reference>
<evidence type="ECO:0000256" key="3">
    <source>
        <dbReference type="ARBA" id="ARBA00022679"/>
    </source>
</evidence>
<feature type="compositionally biased region" description="Basic and acidic residues" evidence="10">
    <location>
        <begin position="299"/>
        <end position="309"/>
    </location>
</feature>
<evidence type="ECO:0000259" key="13">
    <source>
        <dbReference type="PROSITE" id="PS51178"/>
    </source>
</evidence>
<dbReference type="CDD" id="cd14014">
    <property type="entry name" value="STKc_PknB_like"/>
    <property type="match status" value="1"/>
</dbReference>
<evidence type="ECO:0000256" key="6">
    <source>
        <dbReference type="ARBA" id="ARBA00022840"/>
    </source>
</evidence>
<feature type="compositionally biased region" description="Basic and acidic residues" evidence="10">
    <location>
        <begin position="600"/>
        <end position="620"/>
    </location>
</feature>
<evidence type="ECO:0000256" key="11">
    <source>
        <dbReference type="SAM" id="Phobius"/>
    </source>
</evidence>
<gene>
    <name evidence="14" type="ORF">CBF37_07265</name>
</gene>
<feature type="binding site" evidence="9">
    <location>
        <position position="41"/>
    </location>
    <ligand>
        <name>ATP</name>
        <dbReference type="ChEBI" id="CHEBI:30616"/>
    </ligand>
</feature>
<dbReference type="PROSITE" id="PS51178">
    <property type="entry name" value="PASTA"/>
    <property type="match status" value="3"/>
</dbReference>
<keyword evidence="4 9" id="KW-0547">Nucleotide-binding</keyword>
<dbReference type="Proteomes" id="UP000287857">
    <property type="component" value="Unassembled WGS sequence"/>
</dbReference>
<keyword evidence="11" id="KW-1133">Transmembrane helix</keyword>
<dbReference type="PROSITE" id="PS00108">
    <property type="entry name" value="PROTEIN_KINASE_ST"/>
    <property type="match status" value="1"/>
</dbReference>
<evidence type="ECO:0000259" key="12">
    <source>
        <dbReference type="PROSITE" id="PS50011"/>
    </source>
</evidence>
<dbReference type="EC" id="2.7.11.1" evidence="1"/>
<dbReference type="InterPro" id="IPR011009">
    <property type="entry name" value="Kinase-like_dom_sf"/>
</dbReference>
<feature type="domain" description="Protein kinase" evidence="12">
    <location>
        <begin position="12"/>
        <end position="272"/>
    </location>
</feature>
<dbReference type="GO" id="GO:0004674">
    <property type="term" value="F:protein serine/threonine kinase activity"/>
    <property type="evidence" value="ECO:0007669"/>
    <property type="project" value="UniProtKB-KW"/>
</dbReference>
<comment type="caution">
    <text evidence="14">The sequence shown here is derived from an EMBL/GenBank/DDBJ whole genome shotgun (WGS) entry which is preliminary data.</text>
</comment>
<dbReference type="SUPFAM" id="SSF56112">
    <property type="entry name" value="Protein kinase-like (PK-like)"/>
    <property type="match status" value="1"/>
</dbReference>
<dbReference type="InterPro" id="IPR017441">
    <property type="entry name" value="Protein_kinase_ATP_BS"/>
</dbReference>
<keyword evidence="6 9" id="KW-0067">ATP-binding</keyword>
<comment type="catalytic activity">
    <reaction evidence="8">
        <text>L-seryl-[protein] + ATP = O-phospho-L-seryl-[protein] + ADP + H(+)</text>
        <dbReference type="Rhea" id="RHEA:17989"/>
        <dbReference type="Rhea" id="RHEA-COMP:9863"/>
        <dbReference type="Rhea" id="RHEA-COMP:11604"/>
        <dbReference type="ChEBI" id="CHEBI:15378"/>
        <dbReference type="ChEBI" id="CHEBI:29999"/>
        <dbReference type="ChEBI" id="CHEBI:30616"/>
        <dbReference type="ChEBI" id="CHEBI:83421"/>
        <dbReference type="ChEBI" id="CHEBI:456216"/>
        <dbReference type="EC" id="2.7.11.1"/>
    </reaction>
</comment>
<feature type="region of interest" description="Disordered" evidence="10">
    <location>
        <begin position="561"/>
        <end position="620"/>
    </location>
</feature>
<accession>A0A429ZXR2</accession>
<dbReference type="InterPro" id="IPR005543">
    <property type="entry name" value="PASTA_dom"/>
</dbReference>
<dbReference type="Pfam" id="PF00069">
    <property type="entry name" value="Pkinase"/>
    <property type="match status" value="1"/>
</dbReference>
<keyword evidence="11" id="KW-0472">Membrane</keyword>
<evidence type="ECO:0000256" key="1">
    <source>
        <dbReference type="ARBA" id="ARBA00012513"/>
    </source>
</evidence>
<feature type="domain" description="PASTA" evidence="13">
    <location>
        <begin position="356"/>
        <end position="422"/>
    </location>
</feature>
<dbReference type="Gene3D" id="3.30.10.20">
    <property type="match status" value="3"/>
</dbReference>
<name>A0A429ZXR2_9ENTE</name>
<evidence type="ECO:0000256" key="9">
    <source>
        <dbReference type="PROSITE-ProRule" id="PRU10141"/>
    </source>
</evidence>
<dbReference type="InterPro" id="IPR008271">
    <property type="entry name" value="Ser/Thr_kinase_AS"/>
</dbReference>
<sequence>MINIGQKIGERYEVIRSIGSGGMANVYLARDLILNRDVAIKVLRFDFQNDQDAIRRFQREALAATEMVHPNIVGVYDVGEDYGMQYIVMEYVEGTDLKRYIKDNSPIPLPTVVNIMEQILAAISVAHQHQIIHRDLKPQNILIARDGTVKITDFGIAIALSETSITQTNTLLGSVHYLSPEQARGGMATRQSDIYALGIILYELLTGVVPFEGESAVSIALKHFQNDMPSVRRFNPSIPQSLENVVLHATAKEAADRYQTVDEMYNDIKTVLNPARANESVFTPSVMTDDTIMLTPVREPEKVEQREIKPNQVQQDEHEDERETPKKKKPMKLILIGLALVLLIGGGLYALGRGGGEVIIPDVKGKSQTEAEAILKTAKLKVKPKIERISDDSVEKDRVVKTDPGVGTPVKENTTVTLFVSSGDKSVAMTNLSNLDIDAAENQLLNEGFLKENITIKEETSDTIEEGRIIKQVPKAGEKVVPREAKVTLVKSSGRKVFKLENMYGYSSNRVNSYIDSMGLTLIEGQSEYSSSVPSGQVIYTIPSSGTEMKKGDQVTVVYSAGRDPSTVQPVTTVPESSKSETEQSSEPKESTQSSSHGENNSKPDTSKDEGQGNKDERNS</sequence>
<dbReference type="SMART" id="SM00220">
    <property type="entry name" value="S_TKc"/>
    <property type="match status" value="1"/>
</dbReference>
<dbReference type="Pfam" id="PF03793">
    <property type="entry name" value="PASTA"/>
    <property type="match status" value="3"/>
</dbReference>
<dbReference type="PANTHER" id="PTHR43289">
    <property type="entry name" value="MITOGEN-ACTIVATED PROTEIN KINASE KINASE KINASE 20-RELATED"/>
    <property type="match status" value="1"/>
</dbReference>